<name>A0A6J4RJB4_9ACTN</name>
<organism evidence="1">
    <name type="scientific">uncultured Rubrobacteraceae bacterium</name>
    <dbReference type="NCBI Taxonomy" id="349277"/>
    <lineage>
        <taxon>Bacteria</taxon>
        <taxon>Bacillati</taxon>
        <taxon>Actinomycetota</taxon>
        <taxon>Rubrobacteria</taxon>
        <taxon>Rubrobacterales</taxon>
        <taxon>Rubrobacteraceae</taxon>
        <taxon>environmental samples</taxon>
    </lineage>
</organism>
<sequence length="50" mass="5682">MVPGRLRRNPEIQGNNASLNRVAFVAAFPVNRYLIARSRSHAVAHQHHDH</sequence>
<protein>
    <submittedName>
        <fullName evidence="1">Uncharacterized protein</fullName>
    </submittedName>
</protein>
<proteinExistence type="predicted"/>
<gene>
    <name evidence="1" type="ORF">AVDCRST_MAG05-849</name>
</gene>
<accession>A0A6J4RJB4</accession>
<evidence type="ECO:0000313" key="1">
    <source>
        <dbReference type="EMBL" id="CAA9474899.1"/>
    </source>
</evidence>
<reference evidence="1" key="1">
    <citation type="submission" date="2020-02" db="EMBL/GenBank/DDBJ databases">
        <authorList>
            <person name="Meier V. D."/>
        </authorList>
    </citation>
    <scope>NUCLEOTIDE SEQUENCE</scope>
    <source>
        <strain evidence="1">AVDCRST_MAG05</strain>
    </source>
</reference>
<dbReference type="AlphaFoldDB" id="A0A6J4RJB4"/>
<dbReference type="EMBL" id="CADCVM010000097">
    <property type="protein sequence ID" value="CAA9474899.1"/>
    <property type="molecule type" value="Genomic_DNA"/>
</dbReference>